<organism evidence="2 3">
    <name type="scientific">Perca flavescens</name>
    <name type="common">American yellow perch</name>
    <name type="synonym">Morone flavescens</name>
    <dbReference type="NCBI Taxonomy" id="8167"/>
    <lineage>
        <taxon>Eukaryota</taxon>
        <taxon>Metazoa</taxon>
        <taxon>Chordata</taxon>
        <taxon>Craniata</taxon>
        <taxon>Vertebrata</taxon>
        <taxon>Euteleostomi</taxon>
        <taxon>Actinopterygii</taxon>
        <taxon>Neopterygii</taxon>
        <taxon>Teleostei</taxon>
        <taxon>Neoteleostei</taxon>
        <taxon>Acanthomorphata</taxon>
        <taxon>Eupercaria</taxon>
        <taxon>Perciformes</taxon>
        <taxon>Percoidei</taxon>
        <taxon>Percidae</taxon>
        <taxon>Percinae</taxon>
        <taxon>Perca</taxon>
    </lineage>
</organism>
<sequence length="66" mass="6997">MLTSAILSLSAPRPQQLCRGSIAPEPPAAPPPRVFVLRAGSRQGETVVKPRLTEKKQPPKPTGTKG</sequence>
<evidence type="ECO:0000313" key="3">
    <source>
        <dbReference type="Proteomes" id="UP000295070"/>
    </source>
</evidence>
<proteinExistence type="predicted"/>
<protein>
    <submittedName>
        <fullName evidence="2">Uncharacterized protein</fullName>
    </submittedName>
</protein>
<evidence type="ECO:0000313" key="2">
    <source>
        <dbReference type="EMBL" id="TDG97847.1"/>
    </source>
</evidence>
<feature type="compositionally biased region" description="Pro residues" evidence="1">
    <location>
        <begin position="24"/>
        <end position="33"/>
    </location>
</feature>
<dbReference type="EMBL" id="SCKG01000021">
    <property type="protein sequence ID" value="TDG97847.1"/>
    <property type="molecule type" value="Genomic_DNA"/>
</dbReference>
<gene>
    <name evidence="2" type="ORF">EPR50_G00212310</name>
</gene>
<dbReference type="Proteomes" id="UP000295070">
    <property type="component" value="Chromosome 21"/>
</dbReference>
<name>A0A484C899_PERFV</name>
<accession>A0A484C899</accession>
<reference evidence="2 3" key="1">
    <citation type="submission" date="2019-01" db="EMBL/GenBank/DDBJ databases">
        <title>A chromosome-scale genome assembly of the yellow perch, Perca flavescens.</title>
        <authorList>
            <person name="Feron R."/>
            <person name="Morvezen R."/>
            <person name="Bestin A."/>
            <person name="Haffray P."/>
            <person name="Klopp C."/>
            <person name="Zahm M."/>
            <person name="Cabau C."/>
            <person name="Roques C."/>
            <person name="Donnadieu C."/>
            <person name="Bouchez O."/>
            <person name="Christie M."/>
            <person name="Larson W."/>
            <person name="Guiguen Y."/>
        </authorList>
    </citation>
    <scope>NUCLEOTIDE SEQUENCE [LARGE SCALE GENOMIC DNA]</scope>
    <source>
        <strain evidence="2">YP-PL-M2</strain>
        <tissue evidence="2">Blood</tissue>
    </source>
</reference>
<evidence type="ECO:0000256" key="1">
    <source>
        <dbReference type="SAM" id="MobiDB-lite"/>
    </source>
</evidence>
<feature type="region of interest" description="Disordered" evidence="1">
    <location>
        <begin position="1"/>
        <end position="66"/>
    </location>
</feature>
<keyword evidence="3" id="KW-1185">Reference proteome</keyword>
<dbReference type="AlphaFoldDB" id="A0A484C899"/>
<comment type="caution">
    <text evidence="2">The sequence shown here is derived from an EMBL/GenBank/DDBJ whole genome shotgun (WGS) entry which is preliminary data.</text>
</comment>